<evidence type="ECO:0000256" key="6">
    <source>
        <dbReference type="RuleBase" id="RU000487"/>
    </source>
</evidence>
<dbReference type="OrthoDB" id="5132116at2759"/>
<comment type="similarity">
    <text evidence="6">Belongs to the actin family.</text>
</comment>
<keyword evidence="8" id="KW-1185">Reference proteome</keyword>
<evidence type="ECO:0000313" key="8">
    <source>
        <dbReference type="Proteomes" id="UP000759537"/>
    </source>
</evidence>
<dbReference type="FunFam" id="3.90.640.10:FF:000047">
    <property type="entry name" value="Actin, alpha skeletal muscle"/>
    <property type="match status" value="1"/>
</dbReference>
<name>A0A9P5JVC6_9AGAM</name>
<dbReference type="Pfam" id="PF00022">
    <property type="entry name" value="Actin"/>
    <property type="match status" value="1"/>
</dbReference>
<keyword evidence="2" id="KW-0963">Cytoplasm</keyword>
<dbReference type="InterPro" id="IPR004000">
    <property type="entry name" value="Actin"/>
</dbReference>
<sequence>MEDQATALVIDNGSGMCKAGPFVTIGDEVPHVGFLPIVGRISLRHHDFTIKMGHKLPMLGYYEAHSRRGVLKLRYPIERGIVTNWDDMEEIWRHTFYNELQVTPGSEEHPTSLTEAPLNPKANREKMTQIVFETFNVPAFYVVIQAVLSLYTSGCTTGVVLDSGNSASHTVPIYEGFALPHAILRLDIAGRDITELLIKRLMERGYAFTTTREREMARDMKEKLSYVALDFNQEPQTAARSSTLYELPDGEVITVGNERFSSPEALFRPSLLG</sequence>
<dbReference type="InterPro" id="IPR043129">
    <property type="entry name" value="ATPase_NBD"/>
</dbReference>
<evidence type="ECO:0000256" key="2">
    <source>
        <dbReference type="ARBA" id="ARBA00022490"/>
    </source>
</evidence>
<keyword evidence="4" id="KW-0067">ATP-binding</keyword>
<keyword evidence="3" id="KW-0547">Nucleotide-binding</keyword>
<evidence type="ECO:0000256" key="4">
    <source>
        <dbReference type="ARBA" id="ARBA00022840"/>
    </source>
</evidence>
<accession>A0A9P5JVC6</accession>
<evidence type="ECO:0000256" key="3">
    <source>
        <dbReference type="ARBA" id="ARBA00022741"/>
    </source>
</evidence>
<protein>
    <submittedName>
        <fullName evidence="7">Actin family</fullName>
    </submittedName>
</protein>
<keyword evidence="5" id="KW-0206">Cytoskeleton</keyword>
<evidence type="ECO:0000313" key="7">
    <source>
        <dbReference type="EMBL" id="KAF8466799.1"/>
    </source>
</evidence>
<dbReference type="EMBL" id="WHVB01000039">
    <property type="protein sequence ID" value="KAF8466799.1"/>
    <property type="molecule type" value="Genomic_DNA"/>
</dbReference>
<dbReference type="SMART" id="SM00268">
    <property type="entry name" value="ACTIN"/>
    <property type="match status" value="1"/>
</dbReference>
<evidence type="ECO:0000256" key="1">
    <source>
        <dbReference type="ARBA" id="ARBA00004245"/>
    </source>
</evidence>
<comment type="caution">
    <text evidence="7">The sequence shown here is derived from an EMBL/GenBank/DDBJ whole genome shotgun (WGS) entry which is preliminary data.</text>
</comment>
<evidence type="ECO:0000256" key="5">
    <source>
        <dbReference type="ARBA" id="ARBA00023212"/>
    </source>
</evidence>
<comment type="subcellular location">
    <subcellularLocation>
        <location evidence="1">Cytoplasm</location>
        <location evidence="1">Cytoskeleton</location>
    </subcellularLocation>
</comment>
<dbReference type="SUPFAM" id="SSF53067">
    <property type="entry name" value="Actin-like ATPase domain"/>
    <property type="match status" value="2"/>
</dbReference>
<dbReference type="FunFam" id="3.30.420.40:FF:000148">
    <property type="entry name" value="Actin, alpha skeletal muscle"/>
    <property type="match status" value="1"/>
</dbReference>
<reference evidence="7" key="2">
    <citation type="journal article" date="2020" name="Nat. Commun.">
        <title>Large-scale genome sequencing of mycorrhizal fungi provides insights into the early evolution of symbiotic traits.</title>
        <authorList>
            <person name="Miyauchi S."/>
            <person name="Kiss E."/>
            <person name="Kuo A."/>
            <person name="Drula E."/>
            <person name="Kohler A."/>
            <person name="Sanchez-Garcia M."/>
            <person name="Morin E."/>
            <person name="Andreopoulos B."/>
            <person name="Barry K.W."/>
            <person name="Bonito G."/>
            <person name="Buee M."/>
            <person name="Carver A."/>
            <person name="Chen C."/>
            <person name="Cichocki N."/>
            <person name="Clum A."/>
            <person name="Culley D."/>
            <person name="Crous P.W."/>
            <person name="Fauchery L."/>
            <person name="Girlanda M."/>
            <person name="Hayes R.D."/>
            <person name="Keri Z."/>
            <person name="LaButti K."/>
            <person name="Lipzen A."/>
            <person name="Lombard V."/>
            <person name="Magnuson J."/>
            <person name="Maillard F."/>
            <person name="Murat C."/>
            <person name="Nolan M."/>
            <person name="Ohm R.A."/>
            <person name="Pangilinan J."/>
            <person name="Pereira M.F."/>
            <person name="Perotto S."/>
            <person name="Peter M."/>
            <person name="Pfister S."/>
            <person name="Riley R."/>
            <person name="Sitrit Y."/>
            <person name="Stielow J.B."/>
            <person name="Szollosi G."/>
            <person name="Zifcakova L."/>
            <person name="Stursova M."/>
            <person name="Spatafora J.W."/>
            <person name="Tedersoo L."/>
            <person name="Vaario L.M."/>
            <person name="Yamada A."/>
            <person name="Yan M."/>
            <person name="Wang P."/>
            <person name="Xu J."/>
            <person name="Bruns T."/>
            <person name="Baldrian P."/>
            <person name="Vilgalys R."/>
            <person name="Dunand C."/>
            <person name="Henrissat B."/>
            <person name="Grigoriev I.V."/>
            <person name="Hibbett D."/>
            <person name="Nagy L.G."/>
            <person name="Martin F.M."/>
        </authorList>
    </citation>
    <scope>NUCLEOTIDE SEQUENCE</scope>
    <source>
        <strain evidence="7">Prilba</strain>
    </source>
</reference>
<dbReference type="GO" id="GO:0005856">
    <property type="term" value="C:cytoskeleton"/>
    <property type="evidence" value="ECO:0007669"/>
    <property type="project" value="UniProtKB-SubCell"/>
</dbReference>
<proteinExistence type="inferred from homology"/>
<dbReference type="Gene3D" id="3.30.420.40">
    <property type="match status" value="1"/>
</dbReference>
<dbReference type="GO" id="GO:0005524">
    <property type="term" value="F:ATP binding"/>
    <property type="evidence" value="ECO:0007669"/>
    <property type="project" value="UniProtKB-KW"/>
</dbReference>
<organism evidence="7 8">
    <name type="scientific">Russula ochroleuca</name>
    <dbReference type="NCBI Taxonomy" id="152965"/>
    <lineage>
        <taxon>Eukaryota</taxon>
        <taxon>Fungi</taxon>
        <taxon>Dikarya</taxon>
        <taxon>Basidiomycota</taxon>
        <taxon>Agaricomycotina</taxon>
        <taxon>Agaricomycetes</taxon>
        <taxon>Russulales</taxon>
        <taxon>Russulaceae</taxon>
        <taxon>Russula</taxon>
    </lineage>
</organism>
<dbReference type="PRINTS" id="PR00190">
    <property type="entry name" value="ACTIN"/>
</dbReference>
<dbReference type="Proteomes" id="UP000759537">
    <property type="component" value="Unassembled WGS sequence"/>
</dbReference>
<dbReference type="Gene3D" id="3.90.640.10">
    <property type="entry name" value="Actin, Chain A, domain 4"/>
    <property type="match status" value="1"/>
</dbReference>
<dbReference type="AlphaFoldDB" id="A0A9P5JVC6"/>
<reference evidence="7" key="1">
    <citation type="submission" date="2019-10" db="EMBL/GenBank/DDBJ databases">
        <authorList>
            <consortium name="DOE Joint Genome Institute"/>
            <person name="Kuo A."/>
            <person name="Miyauchi S."/>
            <person name="Kiss E."/>
            <person name="Drula E."/>
            <person name="Kohler A."/>
            <person name="Sanchez-Garcia M."/>
            <person name="Andreopoulos B."/>
            <person name="Barry K.W."/>
            <person name="Bonito G."/>
            <person name="Buee M."/>
            <person name="Carver A."/>
            <person name="Chen C."/>
            <person name="Cichocki N."/>
            <person name="Clum A."/>
            <person name="Culley D."/>
            <person name="Crous P.W."/>
            <person name="Fauchery L."/>
            <person name="Girlanda M."/>
            <person name="Hayes R."/>
            <person name="Keri Z."/>
            <person name="LaButti K."/>
            <person name="Lipzen A."/>
            <person name="Lombard V."/>
            <person name="Magnuson J."/>
            <person name="Maillard F."/>
            <person name="Morin E."/>
            <person name="Murat C."/>
            <person name="Nolan M."/>
            <person name="Ohm R."/>
            <person name="Pangilinan J."/>
            <person name="Pereira M."/>
            <person name="Perotto S."/>
            <person name="Peter M."/>
            <person name="Riley R."/>
            <person name="Sitrit Y."/>
            <person name="Stielow B."/>
            <person name="Szollosi G."/>
            <person name="Zifcakova L."/>
            <person name="Stursova M."/>
            <person name="Spatafora J.W."/>
            <person name="Tedersoo L."/>
            <person name="Vaario L.-M."/>
            <person name="Yamada A."/>
            <person name="Yan M."/>
            <person name="Wang P."/>
            <person name="Xu J."/>
            <person name="Bruns T."/>
            <person name="Baldrian P."/>
            <person name="Vilgalys R."/>
            <person name="Henrissat B."/>
            <person name="Grigoriev I.V."/>
            <person name="Hibbett D."/>
            <person name="Nagy L.G."/>
            <person name="Martin F.M."/>
        </authorList>
    </citation>
    <scope>NUCLEOTIDE SEQUENCE</scope>
    <source>
        <strain evidence="7">Prilba</strain>
    </source>
</reference>
<gene>
    <name evidence="7" type="ORF">DFH94DRAFT_840869</name>
</gene>
<dbReference type="PANTHER" id="PTHR11937">
    <property type="entry name" value="ACTIN"/>
    <property type="match status" value="1"/>
</dbReference>